<dbReference type="EMBL" id="QOIP01000002">
    <property type="protein sequence ID" value="RLU25368.1"/>
    <property type="molecule type" value="Genomic_DNA"/>
</dbReference>
<dbReference type="PROSITE" id="PS50082">
    <property type="entry name" value="WD_REPEATS_2"/>
    <property type="match status" value="1"/>
</dbReference>
<feature type="domain" description="F-box" evidence="2">
    <location>
        <begin position="3"/>
        <end position="61"/>
    </location>
</feature>
<dbReference type="GO" id="GO:0019005">
    <property type="term" value="C:SCF ubiquitin ligase complex"/>
    <property type="evidence" value="ECO:0007669"/>
    <property type="project" value="TreeGrafter"/>
</dbReference>
<dbReference type="PANTHER" id="PTHR14381:SF1">
    <property type="entry name" value="F-BOX_WD REPEAT-CONTAINING PROTEIN 4"/>
    <property type="match status" value="1"/>
</dbReference>
<dbReference type="Proteomes" id="UP000279307">
    <property type="component" value="Chromosome 2"/>
</dbReference>
<dbReference type="SUPFAM" id="SSF81383">
    <property type="entry name" value="F-box domain"/>
    <property type="match status" value="1"/>
</dbReference>
<dbReference type="InterPro" id="IPR015943">
    <property type="entry name" value="WD40/YVTN_repeat-like_dom_sf"/>
</dbReference>
<reference evidence="3" key="1">
    <citation type="journal article" date="2018" name="Genome Res.">
        <title>The genomic architecture and molecular evolution of ant odorant receptors.</title>
        <authorList>
            <person name="McKenzie S.K."/>
            <person name="Kronauer D.J.C."/>
        </authorList>
    </citation>
    <scope>NUCLEOTIDE SEQUENCE [LARGE SCALE GENOMIC DNA]</scope>
    <source>
        <strain evidence="3">Clonal line C1</strain>
    </source>
</reference>
<dbReference type="AlphaFoldDB" id="A0A3L8DZY1"/>
<dbReference type="Pfam" id="PF00400">
    <property type="entry name" value="WD40"/>
    <property type="match status" value="1"/>
</dbReference>
<dbReference type="InterPro" id="IPR036322">
    <property type="entry name" value="WD40_repeat_dom_sf"/>
</dbReference>
<dbReference type="OrthoDB" id="435188at2759"/>
<dbReference type="CDD" id="cd09917">
    <property type="entry name" value="F-box_SF"/>
    <property type="match status" value="1"/>
</dbReference>
<evidence type="ECO:0000256" key="1">
    <source>
        <dbReference type="PROSITE-ProRule" id="PRU00221"/>
    </source>
</evidence>
<dbReference type="PROSITE" id="PS50181">
    <property type="entry name" value="FBOX"/>
    <property type="match status" value="1"/>
</dbReference>
<dbReference type="InterPro" id="IPR052301">
    <property type="entry name" value="SCF_F-box/WD-repeat"/>
</dbReference>
<organism evidence="3">
    <name type="scientific">Ooceraea biroi</name>
    <name type="common">Clonal raider ant</name>
    <name type="synonym">Cerapachys biroi</name>
    <dbReference type="NCBI Taxonomy" id="2015173"/>
    <lineage>
        <taxon>Eukaryota</taxon>
        <taxon>Metazoa</taxon>
        <taxon>Ecdysozoa</taxon>
        <taxon>Arthropoda</taxon>
        <taxon>Hexapoda</taxon>
        <taxon>Insecta</taxon>
        <taxon>Pterygota</taxon>
        <taxon>Neoptera</taxon>
        <taxon>Endopterygota</taxon>
        <taxon>Hymenoptera</taxon>
        <taxon>Apocrita</taxon>
        <taxon>Aculeata</taxon>
        <taxon>Formicoidea</taxon>
        <taxon>Formicidae</taxon>
        <taxon>Dorylinae</taxon>
        <taxon>Ooceraea</taxon>
    </lineage>
</organism>
<name>A0A3L8DZY1_OOCBI</name>
<dbReference type="InterPro" id="IPR001680">
    <property type="entry name" value="WD40_rpt"/>
</dbReference>
<dbReference type="SUPFAM" id="SSF50978">
    <property type="entry name" value="WD40 repeat-like"/>
    <property type="match status" value="2"/>
</dbReference>
<dbReference type="SMART" id="SM00256">
    <property type="entry name" value="FBOX"/>
    <property type="match status" value="1"/>
</dbReference>
<evidence type="ECO:0000313" key="3">
    <source>
        <dbReference type="EMBL" id="RLU25368.1"/>
    </source>
</evidence>
<feature type="repeat" description="WD" evidence="1">
    <location>
        <begin position="308"/>
        <end position="330"/>
    </location>
</feature>
<dbReference type="Gene3D" id="1.20.1280.50">
    <property type="match status" value="1"/>
</dbReference>
<dbReference type="Pfam" id="PF00646">
    <property type="entry name" value="F-box"/>
    <property type="match status" value="1"/>
</dbReference>
<evidence type="ECO:0000259" key="2">
    <source>
        <dbReference type="PROSITE" id="PS50181"/>
    </source>
</evidence>
<protein>
    <recommendedName>
        <fullName evidence="2">F-box domain-containing protein</fullName>
    </recommendedName>
</protein>
<reference evidence="3" key="2">
    <citation type="submission" date="2018-07" db="EMBL/GenBank/DDBJ databases">
        <authorList>
            <person name="Mckenzie S.K."/>
            <person name="Kronauer D.J.C."/>
        </authorList>
    </citation>
    <scope>NUCLEOTIDE SEQUENCE</scope>
    <source>
        <strain evidence="3">Clonal line C1</strain>
    </source>
</reference>
<dbReference type="GO" id="GO:0031146">
    <property type="term" value="P:SCF-dependent proteasomal ubiquitin-dependent protein catabolic process"/>
    <property type="evidence" value="ECO:0007669"/>
    <property type="project" value="TreeGrafter"/>
</dbReference>
<sequence>MTDSWLDNLPEEILLEIFDYCDVIDLLQISQVYERFNEIILYIINNRSIVTNQVSTNFRKICNPILSYDNKCIVSYNWQSGKYKPNYIKYNEETVMPWLQMTKDVLWWCGGKNFVGIERKDQLTQNNWNESLFSHNLKYSLHLMSKGFSKFVLCDNFIISGHSDGSIICWSDTLSETGPRLRIKKSLKNVHSSYIYAIDATSRNVISASDNTIRIQESISTLAEQSANDYSTSGNCIDIKDTVQSLAIDPMGTKFAVGSGGWTDFPPLHIIDINTQYMNSSMVREWKHGAQWYVNGILDMVWDNPHTLLTCGYDSNIRKWDLRAGKCVSTWEDPDRATVYCISSDYQYTMITGMEYSEKAVLWDQRQRNSVQVYYLNPKLASRQRSNPIYSLRFDSSHLYCATDKKLVELNFSDQNNN</sequence>
<dbReference type="PANTHER" id="PTHR14381">
    <property type="entry name" value="DACTYLIN"/>
    <property type="match status" value="1"/>
</dbReference>
<dbReference type="InterPro" id="IPR001810">
    <property type="entry name" value="F-box_dom"/>
</dbReference>
<comment type="caution">
    <text evidence="3">The sequence shown here is derived from an EMBL/GenBank/DDBJ whole genome shotgun (WGS) entry which is preliminary data.</text>
</comment>
<accession>A0A3L8DZY1</accession>
<proteinExistence type="predicted"/>
<gene>
    <name evidence="3" type="ORF">DMN91_001524</name>
</gene>
<dbReference type="InterPro" id="IPR036047">
    <property type="entry name" value="F-box-like_dom_sf"/>
</dbReference>
<dbReference type="SMART" id="SM00320">
    <property type="entry name" value="WD40"/>
    <property type="match status" value="4"/>
</dbReference>
<dbReference type="Gene3D" id="2.130.10.10">
    <property type="entry name" value="YVTN repeat-like/Quinoprotein amine dehydrogenase"/>
    <property type="match status" value="1"/>
</dbReference>
<keyword evidence="1" id="KW-0853">WD repeat</keyword>